<dbReference type="AlphaFoldDB" id="A0A938YSU3"/>
<dbReference type="NCBIfam" id="TIGR00748">
    <property type="entry name" value="HMG_CoA_syn_Arc"/>
    <property type="match status" value="1"/>
</dbReference>
<feature type="binding site" evidence="4">
    <location>
        <position position="204"/>
    </location>
    <ligand>
        <name>CoA</name>
        <dbReference type="ChEBI" id="CHEBI:57287"/>
        <note>ligand shared with acetoacetyl-CoA thiolase</note>
    </ligand>
</feature>
<comment type="function">
    <text evidence="4">Catalyzes the condensation of acetyl-CoA with acetoacetyl-CoA to form 3-hydroxy-3-methylglutaryl-CoA (HMG-CoA). Functions in the mevalonate (MVA) pathway leading to isopentenyl diphosphate (IPP), a key precursor for the biosynthesis of isoprenoid compounds that are building blocks of archaeal membrane lipids.</text>
</comment>
<feature type="binding site" evidence="4">
    <location>
        <position position="112"/>
    </location>
    <ligand>
        <name>(3S)-3-hydroxy-3-methylglutaryl-CoA</name>
        <dbReference type="ChEBI" id="CHEBI:43074"/>
    </ligand>
</feature>
<dbReference type="HAMAP" id="MF_01409">
    <property type="entry name" value="HMG_CoA_synth_arch"/>
    <property type="match status" value="1"/>
</dbReference>
<evidence type="ECO:0000256" key="3">
    <source>
        <dbReference type="ARBA" id="ARBA00023315"/>
    </source>
</evidence>
<keyword evidence="2 4" id="KW-0414">Isoprene biosynthesis</keyword>
<feature type="binding site" evidence="4">
    <location>
        <position position="239"/>
    </location>
    <ligand>
        <name>(3S)-3-hydroxy-3-methylglutaryl-CoA</name>
        <dbReference type="ChEBI" id="CHEBI:43074"/>
    </ligand>
</feature>
<feature type="active site" description="Acyl-thioester intermediate" evidence="4">
    <location>
        <position position="112"/>
    </location>
</feature>
<comment type="catalytic activity">
    <reaction evidence="4">
        <text>acetoacetyl-CoA + acetyl-CoA + H2O = (3S)-3-hydroxy-3-methylglutaryl-CoA + CoA + H(+)</text>
        <dbReference type="Rhea" id="RHEA:10188"/>
        <dbReference type="ChEBI" id="CHEBI:15377"/>
        <dbReference type="ChEBI" id="CHEBI:15378"/>
        <dbReference type="ChEBI" id="CHEBI:43074"/>
        <dbReference type="ChEBI" id="CHEBI:57286"/>
        <dbReference type="ChEBI" id="CHEBI:57287"/>
        <dbReference type="ChEBI" id="CHEBI:57288"/>
        <dbReference type="EC" id="2.3.3.10"/>
    </reaction>
</comment>
<dbReference type="Gene3D" id="3.40.47.10">
    <property type="match status" value="1"/>
</dbReference>
<feature type="binding site" evidence="4">
    <location>
        <position position="206"/>
    </location>
    <ligand>
        <name>(3S)-3-hydroxy-3-methylglutaryl-CoA</name>
        <dbReference type="ChEBI" id="CHEBI:43074"/>
    </ligand>
</feature>
<dbReference type="EC" id="2.3.3.10" evidence="4"/>
<organism evidence="6 7">
    <name type="scientific">Candidatus Iainarchaeum sp</name>
    <dbReference type="NCBI Taxonomy" id="3101447"/>
    <lineage>
        <taxon>Archaea</taxon>
        <taxon>Candidatus Iainarchaeota</taxon>
        <taxon>Candidatus Iainarchaeia</taxon>
        <taxon>Candidatus Iainarchaeales</taxon>
        <taxon>Candidatus Iainarchaeaceae</taxon>
        <taxon>Candidatus Iainarchaeum</taxon>
    </lineage>
</organism>
<reference evidence="6" key="1">
    <citation type="submission" date="2021-01" db="EMBL/GenBank/DDBJ databases">
        <title>Active Sulfur Cycling in an Early Earth Analoge.</title>
        <authorList>
            <person name="Hahn C.R."/>
            <person name="Youssef N.H."/>
            <person name="Elshahed M."/>
        </authorList>
    </citation>
    <scope>NUCLEOTIDE SEQUENCE</scope>
    <source>
        <strain evidence="6">Zod_Metabat.1151</strain>
    </source>
</reference>
<evidence type="ECO:0000256" key="1">
    <source>
        <dbReference type="ARBA" id="ARBA00022679"/>
    </source>
</evidence>
<feature type="domain" description="Beta-ketoacyl-[acyl-carrier-protein] synthase III C-terminal" evidence="5">
    <location>
        <begin position="223"/>
        <end position="309"/>
    </location>
</feature>
<dbReference type="CDD" id="cd00827">
    <property type="entry name" value="init_cond_enzymes"/>
    <property type="match status" value="1"/>
</dbReference>
<evidence type="ECO:0000256" key="4">
    <source>
        <dbReference type="HAMAP-Rule" id="MF_01409"/>
    </source>
</evidence>
<dbReference type="GO" id="GO:0019287">
    <property type="term" value="P:isopentenyl diphosphate biosynthetic process, mevalonate pathway"/>
    <property type="evidence" value="ECO:0007669"/>
    <property type="project" value="UniProtKB-UniRule"/>
</dbReference>
<name>A0A938YSU3_9ARCH</name>
<dbReference type="PANTHER" id="PTHR43323:SF2">
    <property type="entry name" value="HYDROXYMETHYLGLUTARYL-COA SYNTHASE"/>
    <property type="match status" value="1"/>
</dbReference>
<dbReference type="EMBL" id="JAFGDB010000001">
    <property type="protein sequence ID" value="MBN2066846.1"/>
    <property type="molecule type" value="Genomic_DNA"/>
</dbReference>
<comment type="caution">
    <text evidence="6">The sequence shown here is derived from an EMBL/GenBank/DDBJ whole genome shotgun (WGS) entry which is preliminary data.</text>
</comment>
<gene>
    <name evidence="6" type="ORF">JW744_00065</name>
</gene>
<dbReference type="PANTHER" id="PTHR43323">
    <property type="entry name" value="3-HYDROXY-3-METHYLGLUTARYL COENZYME A SYNTHASE"/>
    <property type="match status" value="1"/>
</dbReference>
<dbReference type="Proteomes" id="UP000809243">
    <property type="component" value="Unassembled WGS sequence"/>
</dbReference>
<evidence type="ECO:0000259" key="5">
    <source>
        <dbReference type="Pfam" id="PF08541"/>
    </source>
</evidence>
<feature type="binding site" evidence="4">
    <location>
        <position position="248"/>
    </location>
    <ligand>
        <name>(3S)-3-hydroxy-3-methylglutaryl-CoA</name>
        <dbReference type="ChEBI" id="CHEBI:43074"/>
    </ligand>
</feature>
<dbReference type="SUPFAM" id="SSF53901">
    <property type="entry name" value="Thiolase-like"/>
    <property type="match status" value="2"/>
</dbReference>
<dbReference type="InterPro" id="IPR016039">
    <property type="entry name" value="Thiolase-like"/>
</dbReference>
<dbReference type="Pfam" id="PF08541">
    <property type="entry name" value="ACP_syn_III_C"/>
    <property type="match status" value="1"/>
</dbReference>
<dbReference type="GO" id="GO:0010142">
    <property type="term" value="P:farnesyl diphosphate biosynthetic process, mevalonate pathway"/>
    <property type="evidence" value="ECO:0007669"/>
    <property type="project" value="TreeGrafter"/>
</dbReference>
<feature type="active site" description="Proton donor/acceptor" evidence="4">
    <location>
        <position position="80"/>
    </location>
</feature>
<dbReference type="InterPro" id="IPR013747">
    <property type="entry name" value="ACP_syn_III_C"/>
</dbReference>
<feature type="binding site" evidence="4">
    <location>
        <position position="28"/>
    </location>
    <ligand>
        <name>(3S)-3-hydroxy-3-methylglutaryl-CoA</name>
        <dbReference type="ChEBI" id="CHEBI:43074"/>
    </ligand>
</feature>
<comment type="subunit">
    <text evidence="4">Interacts with acetoacetyl-CoA thiolase that catalyzes the precedent step in the pathway and with a DUF35 protein. The acetoacetyl-CoA thiolase/HMG-CoA synthase complex channels the intermediate via a fused CoA-binding site, which allows for efficient coupling of the endergonic thiolase reaction with the exergonic HMGCS reaction.</text>
</comment>
<keyword evidence="3 4" id="KW-0012">Acyltransferase</keyword>
<dbReference type="NCBIfam" id="NF003274">
    <property type="entry name" value="PRK04262.1"/>
    <property type="match status" value="1"/>
</dbReference>
<evidence type="ECO:0000313" key="6">
    <source>
        <dbReference type="EMBL" id="MBN2066846.1"/>
    </source>
</evidence>
<dbReference type="GO" id="GO:0004421">
    <property type="term" value="F:hydroxymethylglutaryl-CoA synthase activity"/>
    <property type="evidence" value="ECO:0007669"/>
    <property type="project" value="UniProtKB-EC"/>
</dbReference>
<feature type="active site" description="Proton donor/acceptor" evidence="4">
    <location>
        <position position="239"/>
    </location>
</feature>
<keyword evidence="1 4" id="KW-0808">Transferase</keyword>
<sequence>MIGIVGYGAYIPKYRITVEEIAKTWRKDAEGISSSLNVKEKAVAGFDEDSCTIAVEAARKAVKMAGIDAQKIGAVYVGSESHPYAVKPTASVVADAINAGPELTAADLEFACKAGTAGIQMCMGLVASSMPDWIDYGLAIGSDTAQGRPGDALEYTAASGGAAFIIGKNEKELIASIDQTFSYTTDTPDFWRRQHAEFPRHAGRFTGEPAYFRHVVSAAEGLMAKAKMKPVDFDFAVFHQPNGKFPLRVSKMLGIDPKRAKQGLLTPEIGNTYSGATMIGLASVLDAAKPGQKILAVSYGSGAGSDAFALTVKKGIEKKRPCKKVLEMVKEKEYISYAEYAKFRRKLKTL</sequence>
<comment type="pathway">
    <text evidence="4">Metabolic intermediate biosynthesis; (R)-mevalonate biosynthesis; (R)-mevalonate from acetyl-CoA: step 2/3.</text>
</comment>
<feature type="binding site" evidence="4">
    <location>
        <position position="156"/>
    </location>
    <ligand>
        <name>(3S)-3-hydroxy-3-methylglutaryl-CoA</name>
        <dbReference type="ChEBI" id="CHEBI:43074"/>
    </ligand>
</feature>
<protein>
    <recommendedName>
        <fullName evidence="4">Hydroxymethylglutaryl-CoA synthase</fullName>
        <shortName evidence="4">HMG-CoA synthase</shortName>
        <shortName evidence="4">HMGCS</shortName>
        <ecNumber evidence="4">2.3.3.10</ecNumber>
    </recommendedName>
</protein>
<evidence type="ECO:0000256" key="2">
    <source>
        <dbReference type="ARBA" id="ARBA00023229"/>
    </source>
</evidence>
<feature type="binding site" evidence="4">
    <location>
        <position position="29"/>
    </location>
    <ligand>
        <name>(3S)-3-hydroxy-3-methylglutaryl-CoA</name>
        <dbReference type="ChEBI" id="CHEBI:43074"/>
    </ligand>
</feature>
<feature type="binding site" evidence="4">
    <location>
        <position position="271"/>
    </location>
    <ligand>
        <name>(3S)-3-hydroxy-3-methylglutaryl-CoA</name>
        <dbReference type="ChEBI" id="CHEBI:43074"/>
    </ligand>
</feature>
<feature type="binding site" evidence="4">
    <location>
        <position position="301"/>
    </location>
    <ligand>
        <name>(3S)-3-hydroxy-3-methylglutaryl-CoA</name>
        <dbReference type="ChEBI" id="CHEBI:43074"/>
    </ligand>
</feature>
<dbReference type="GO" id="GO:0003985">
    <property type="term" value="F:acetyl-CoA C-acetyltransferase activity"/>
    <property type="evidence" value="ECO:0007669"/>
    <property type="project" value="UniProtKB-UniRule"/>
</dbReference>
<accession>A0A938YSU3</accession>
<evidence type="ECO:0000313" key="7">
    <source>
        <dbReference type="Proteomes" id="UP000809243"/>
    </source>
</evidence>
<comment type="similarity">
    <text evidence="4">Belongs to the thiolase-like superfamily. Archaeal HMG-CoA synthase family.</text>
</comment>
<proteinExistence type="inferred from homology"/>
<feature type="binding site" evidence="4">
    <location>
        <position position="244"/>
    </location>
    <ligand>
        <name>CoA</name>
        <dbReference type="ChEBI" id="CHEBI:57287"/>
        <note>ligand shared with acetoacetyl-CoA thiolase</note>
    </ligand>
</feature>
<dbReference type="InterPro" id="IPR004656">
    <property type="entry name" value="HMG_CoA_Synthase"/>
</dbReference>